<feature type="transmembrane region" description="Helical" evidence="1">
    <location>
        <begin position="227"/>
        <end position="244"/>
    </location>
</feature>
<keyword evidence="3" id="KW-1185">Reference proteome</keyword>
<keyword evidence="1" id="KW-1133">Transmembrane helix</keyword>
<accession>A0A6A7W9N7</accession>
<dbReference type="InterPro" id="IPR045726">
    <property type="entry name" value="DUF6080"/>
</dbReference>
<gene>
    <name evidence="2" type="ORF">F7D20_03920</name>
</gene>
<feature type="transmembrane region" description="Helical" evidence="1">
    <location>
        <begin position="12"/>
        <end position="35"/>
    </location>
</feature>
<evidence type="ECO:0000256" key="1">
    <source>
        <dbReference type="SAM" id="Phobius"/>
    </source>
</evidence>
<evidence type="ECO:0000313" key="2">
    <source>
        <dbReference type="EMBL" id="MQP11125.1"/>
    </source>
</evidence>
<keyword evidence="1" id="KW-0812">Transmembrane</keyword>
<dbReference type="AlphaFoldDB" id="A0A6A7W9N7"/>
<proteinExistence type="predicted"/>
<keyword evidence="1" id="KW-0472">Membrane</keyword>
<feature type="transmembrane region" description="Helical" evidence="1">
    <location>
        <begin position="145"/>
        <end position="174"/>
    </location>
</feature>
<dbReference type="RefSeq" id="WP_158462927.1">
    <property type="nucleotide sequence ID" value="NZ_VZAD01000036.1"/>
</dbReference>
<evidence type="ECO:0000313" key="3">
    <source>
        <dbReference type="Proteomes" id="UP000384372"/>
    </source>
</evidence>
<dbReference type="EMBL" id="VZAD01000036">
    <property type="protein sequence ID" value="MQP11125.1"/>
    <property type="molecule type" value="Genomic_DNA"/>
</dbReference>
<dbReference type="Pfam" id="PF19558">
    <property type="entry name" value="DUF6080"/>
    <property type="match status" value="1"/>
</dbReference>
<feature type="transmembrane region" description="Helical" evidence="1">
    <location>
        <begin position="367"/>
        <end position="387"/>
    </location>
</feature>
<protein>
    <recommendedName>
        <fullName evidence="4">GtrA family protein</fullName>
    </recommendedName>
</protein>
<dbReference type="OrthoDB" id="996712at2"/>
<evidence type="ECO:0008006" key="4">
    <source>
        <dbReference type="Google" id="ProtNLM"/>
    </source>
</evidence>
<comment type="caution">
    <text evidence="2">The sequence shown here is derived from an EMBL/GenBank/DDBJ whole genome shotgun (WGS) entry which is preliminary data.</text>
</comment>
<sequence>MNHIFKIRKEEKWAVIVALLVFAALNTLMVCYHFTPFTKGGNHIGYWSLFTRYYQLSGFDVFTYLTVSKWNAYYTEFRHPLLPFLWYPFYLLNYWQMQLTGKNIAIILVAVVMTILSTYSFVFIRRTFREILQLDKLDSNLLSALFFSFAYIMLSSFVPDHFGLSMFMLTLTFYVAGKHIVNREKMPAWQTATLFVFTAGITITNGAKVFLSALFANGKDIFRWRHLLMGIVIPSLFIIAAAIWQNEAFIIPHRQEGLRILHAREQRDSVFKAQVEADQKRKREIHGTAIKEKGILSWADLSVSRPQSLVENVFGESLILHKDHLLQDVGTRRPIFVRYRTPLPYVLEAILVVLFAAGLWMGRRSKFLWMIGAWVAFDAFIHLGLGFGLNEVYIMTAHWAFIIPIAIGYLLKGLSARNQSHLRLIVMVLAVFLFFYNGLLIAQYLL</sequence>
<feature type="transmembrane region" description="Helical" evidence="1">
    <location>
        <begin position="342"/>
        <end position="360"/>
    </location>
</feature>
<reference evidence="2 3" key="1">
    <citation type="submission" date="2019-09" db="EMBL/GenBank/DDBJ databases">
        <title>Distinct polysaccharide growth profiles of human intestinal Prevotella copri isolates.</title>
        <authorList>
            <person name="Fehlner-Peach H."/>
            <person name="Magnabosco C."/>
            <person name="Raghavan V."/>
            <person name="Scher J.U."/>
            <person name="Tett A."/>
            <person name="Cox L.M."/>
            <person name="Gottsegen C."/>
            <person name="Watters A."/>
            <person name="Wiltshire- Gordon J.D."/>
            <person name="Segata N."/>
            <person name="Bonneau R."/>
            <person name="Littman D.R."/>
        </authorList>
    </citation>
    <scope>NUCLEOTIDE SEQUENCE [LARGE SCALE GENOMIC DNA]</scope>
    <source>
        <strain evidence="3">iAQ1173</strain>
    </source>
</reference>
<feature type="transmembrane region" description="Helical" evidence="1">
    <location>
        <begin position="103"/>
        <end position="124"/>
    </location>
</feature>
<feature type="transmembrane region" description="Helical" evidence="1">
    <location>
        <begin position="194"/>
        <end position="215"/>
    </location>
</feature>
<organism evidence="2 3">
    <name type="scientific">Segatella copri</name>
    <dbReference type="NCBI Taxonomy" id="165179"/>
    <lineage>
        <taxon>Bacteria</taxon>
        <taxon>Pseudomonadati</taxon>
        <taxon>Bacteroidota</taxon>
        <taxon>Bacteroidia</taxon>
        <taxon>Bacteroidales</taxon>
        <taxon>Prevotellaceae</taxon>
        <taxon>Segatella</taxon>
    </lineage>
</organism>
<name>A0A6A7W9N7_9BACT</name>
<dbReference type="Proteomes" id="UP000384372">
    <property type="component" value="Unassembled WGS sequence"/>
</dbReference>
<feature type="transmembrane region" description="Helical" evidence="1">
    <location>
        <begin position="424"/>
        <end position="445"/>
    </location>
</feature>
<feature type="transmembrane region" description="Helical" evidence="1">
    <location>
        <begin position="393"/>
        <end position="412"/>
    </location>
</feature>